<dbReference type="Pfam" id="PF07676">
    <property type="entry name" value="PD40"/>
    <property type="match status" value="1"/>
</dbReference>
<reference evidence="1" key="1">
    <citation type="journal article" date="2018" name="DNA Res.">
        <title>Multiple hybrid de novo genome assembly of finger millet, an orphan allotetraploid crop.</title>
        <authorList>
            <person name="Hatakeyama M."/>
            <person name="Aluri S."/>
            <person name="Balachadran M.T."/>
            <person name="Sivarajan S.R."/>
            <person name="Patrignani A."/>
            <person name="Gruter S."/>
            <person name="Poveda L."/>
            <person name="Shimizu-Inatsugi R."/>
            <person name="Baeten J."/>
            <person name="Francoijs K.J."/>
            <person name="Nataraja K.N."/>
            <person name="Reddy Y.A.N."/>
            <person name="Phadnis S."/>
            <person name="Ravikumar R.L."/>
            <person name="Schlapbach R."/>
            <person name="Sreeman S.M."/>
            <person name="Shimizu K.K."/>
        </authorList>
    </citation>
    <scope>NUCLEOTIDE SEQUENCE</scope>
</reference>
<proteinExistence type="predicted"/>
<reference evidence="1" key="2">
    <citation type="submission" date="2021-12" db="EMBL/GenBank/DDBJ databases">
        <title>Resequencing data analysis of finger millet.</title>
        <authorList>
            <person name="Hatakeyama M."/>
            <person name="Aluri S."/>
            <person name="Balachadran M.T."/>
            <person name="Sivarajan S.R."/>
            <person name="Poveda L."/>
            <person name="Shimizu-Inatsugi R."/>
            <person name="Schlapbach R."/>
            <person name="Sreeman S.M."/>
            <person name="Shimizu K.K."/>
        </authorList>
    </citation>
    <scope>NUCLEOTIDE SEQUENCE</scope>
</reference>
<dbReference type="InterPro" id="IPR011659">
    <property type="entry name" value="WD40"/>
</dbReference>
<comment type="caution">
    <text evidence="1">The sequence shown here is derived from an EMBL/GenBank/DDBJ whole genome shotgun (WGS) entry which is preliminary data.</text>
</comment>
<keyword evidence="2" id="KW-1185">Reference proteome</keyword>
<dbReference type="PANTHER" id="PTHR32161:SF26">
    <property type="entry name" value="OS03G0403400 PROTEIN"/>
    <property type="match status" value="1"/>
</dbReference>
<organism evidence="1 2">
    <name type="scientific">Eleusine coracana subsp. coracana</name>
    <dbReference type="NCBI Taxonomy" id="191504"/>
    <lineage>
        <taxon>Eukaryota</taxon>
        <taxon>Viridiplantae</taxon>
        <taxon>Streptophyta</taxon>
        <taxon>Embryophyta</taxon>
        <taxon>Tracheophyta</taxon>
        <taxon>Spermatophyta</taxon>
        <taxon>Magnoliopsida</taxon>
        <taxon>Liliopsida</taxon>
        <taxon>Poales</taxon>
        <taxon>Poaceae</taxon>
        <taxon>PACMAD clade</taxon>
        <taxon>Chloridoideae</taxon>
        <taxon>Cynodonteae</taxon>
        <taxon>Eleusininae</taxon>
        <taxon>Eleusine</taxon>
    </lineage>
</organism>
<protein>
    <submittedName>
        <fullName evidence="1">Uncharacterized protein</fullName>
    </submittedName>
</protein>
<dbReference type="Gene3D" id="2.120.10.30">
    <property type="entry name" value="TolB, C-terminal domain"/>
    <property type="match status" value="1"/>
</dbReference>
<sequence>MQSPLNNVGLFRAWGASHTISTDGSKLAFIDNEFKAVWVADQKGLRTVWQGRSANSVFSIAWNQSPDKDTLYVSVGPSFSATRKVDIYAIVNVSGRPIVMRLTGGGFNNAFPSSNPEGTKIVFRSTRDHTKMYKNLYIMQDADVGEFGEGIVTRLTDGEWTDIHCQWSPRGDWIVFSSTRGKPIGAPLPDHGLDFAYFSIYLVMAADPSVVVRVVTGMDPDMNANDLPGHVNHPVFNPDGRSIAFTSDLAAVSVEPISMPMFLHPGRPYGDIFSVDIDPNDIHKNKDIDKINRVTHSRYGYSTHAWTRFVPNNPNTQWNMLVTLDYATANFRPACPYTHPDGGESWHMTGHLILPRRCC</sequence>
<dbReference type="PANTHER" id="PTHR32161">
    <property type="entry name" value="DPP6 N-TERMINAL DOMAIN-LIKE PROTEIN"/>
    <property type="match status" value="1"/>
</dbReference>
<evidence type="ECO:0000313" key="2">
    <source>
        <dbReference type="Proteomes" id="UP001054889"/>
    </source>
</evidence>
<dbReference type="InterPro" id="IPR011042">
    <property type="entry name" value="6-blade_b-propeller_TolB-like"/>
</dbReference>
<dbReference type="AlphaFoldDB" id="A0AAV5EZ65"/>
<name>A0AAV5EZ65_ELECO</name>
<evidence type="ECO:0000313" key="1">
    <source>
        <dbReference type="EMBL" id="GJN27873.1"/>
    </source>
</evidence>
<dbReference type="SUPFAM" id="SSF82171">
    <property type="entry name" value="DPP6 N-terminal domain-like"/>
    <property type="match status" value="2"/>
</dbReference>
<accession>A0AAV5EZ65</accession>
<dbReference type="EMBL" id="BQKI01000079">
    <property type="protein sequence ID" value="GJN27873.1"/>
    <property type="molecule type" value="Genomic_DNA"/>
</dbReference>
<gene>
    <name evidence="1" type="primary">gb15929</name>
    <name evidence="1" type="ORF">PR202_gb15929</name>
</gene>
<dbReference type="Proteomes" id="UP001054889">
    <property type="component" value="Unassembled WGS sequence"/>
</dbReference>